<keyword evidence="1" id="KW-1133">Transmembrane helix</keyword>
<keyword evidence="1" id="KW-0472">Membrane</keyword>
<keyword evidence="1" id="KW-0812">Transmembrane</keyword>
<protein>
    <submittedName>
        <fullName evidence="2">Uncharacterized protein</fullName>
    </submittedName>
</protein>
<reference evidence="2" key="1">
    <citation type="submission" date="2023-03" db="EMBL/GenBank/DDBJ databases">
        <title>Andean soil-derived lignocellulolytic bacterial consortium as a source of novel taxa and putative plastic-active enzymes.</title>
        <authorList>
            <person name="Diaz-Garcia L."/>
            <person name="Chuvochina M."/>
            <person name="Feuerriegel G."/>
            <person name="Bunk B."/>
            <person name="Sproer C."/>
            <person name="Streit W.R."/>
            <person name="Rodriguez L.M."/>
            <person name="Overmann J."/>
            <person name="Jimenez D.J."/>
        </authorList>
    </citation>
    <scope>NUCLEOTIDE SEQUENCE</scope>
    <source>
        <strain evidence="2">MAG 7</strain>
    </source>
</reference>
<evidence type="ECO:0000313" key="2">
    <source>
        <dbReference type="EMBL" id="WEK37186.1"/>
    </source>
</evidence>
<accession>A0AAJ5WU65</accession>
<dbReference type="EMBL" id="CP119311">
    <property type="protein sequence ID" value="WEK37186.1"/>
    <property type="molecule type" value="Genomic_DNA"/>
</dbReference>
<gene>
    <name evidence="2" type="ORF">P0Y53_06710</name>
</gene>
<evidence type="ECO:0000313" key="3">
    <source>
        <dbReference type="Proteomes" id="UP001220610"/>
    </source>
</evidence>
<organism evidence="2 3">
    <name type="scientific">Candidatus Pseudobacter hemicellulosilyticus</name>
    <dbReference type="NCBI Taxonomy" id="3121375"/>
    <lineage>
        <taxon>Bacteria</taxon>
        <taxon>Pseudomonadati</taxon>
        <taxon>Bacteroidota</taxon>
        <taxon>Chitinophagia</taxon>
        <taxon>Chitinophagales</taxon>
        <taxon>Chitinophagaceae</taxon>
        <taxon>Pseudobacter</taxon>
    </lineage>
</organism>
<sequence>MDSDAFFICNICKPAINSYFGFDSCWLYQLLVINGKPSLSRSNRFTCAHRWFIKAKTEPPENPNPTTAMTVRKVILYSLLLPVLIFLSLITISLIKDNKFPDIDYLIFLTAGLFLPWAIGVLLGVFVTVLVRKPKLEPWFYLSGQLLVVTTIVCLLLVNAYRQAVHRQNFGNIEHNHYLVDLDNKYSFSARDPYVQTAFRKLESSFANPNDFRLSAYFSQVTGEDNTVPVYFVYFSYKRKGRGEFFSKIRVLQDSAFVEILGGNPKTNSDFTRQKSRNDSIRNVEIQALQDALQDLPDSARNEIMNNLEKSSYRSIEFR</sequence>
<dbReference type="AlphaFoldDB" id="A0AAJ5WU65"/>
<feature type="transmembrane region" description="Helical" evidence="1">
    <location>
        <begin position="106"/>
        <end position="127"/>
    </location>
</feature>
<dbReference type="Proteomes" id="UP001220610">
    <property type="component" value="Chromosome"/>
</dbReference>
<proteinExistence type="predicted"/>
<feature type="transmembrane region" description="Helical" evidence="1">
    <location>
        <begin position="74"/>
        <end position="94"/>
    </location>
</feature>
<evidence type="ECO:0000256" key="1">
    <source>
        <dbReference type="SAM" id="Phobius"/>
    </source>
</evidence>
<name>A0AAJ5WU65_9BACT</name>
<feature type="transmembrane region" description="Helical" evidence="1">
    <location>
        <begin position="139"/>
        <end position="158"/>
    </location>
</feature>